<gene>
    <name evidence="1" type="ORF">GPUN_2162</name>
</gene>
<reference evidence="1 2" key="1">
    <citation type="journal article" date="2012" name="J. Bacteriol.">
        <title>Genome sequence of proteorhodopsin-containing sea ice bacterium Glaciecola punicea ACAM 611T.</title>
        <authorList>
            <person name="Qin Q.-L."/>
            <person name="Xie B.-B."/>
            <person name="Shu Y.-L."/>
            <person name="Rong J.-C."/>
            <person name="Zhao D.-L."/>
            <person name="Zhang X.-Y."/>
            <person name="Chen X.-L."/>
            <person name="Zhou B.-C."/>
            <person name="Zhanga Y.-Z."/>
        </authorList>
    </citation>
    <scope>NUCLEOTIDE SEQUENCE [LARGE SCALE GENOMIC DNA]</scope>
    <source>
        <strain evidence="1 2">ACAM 611</strain>
    </source>
</reference>
<evidence type="ECO:0000313" key="2">
    <source>
        <dbReference type="Proteomes" id="UP000053586"/>
    </source>
</evidence>
<dbReference type="EMBL" id="BAET01000027">
    <property type="protein sequence ID" value="GAB56277.1"/>
    <property type="molecule type" value="Genomic_DNA"/>
</dbReference>
<organism evidence="1 2">
    <name type="scientific">Glaciecola punicea ACAM 611</name>
    <dbReference type="NCBI Taxonomy" id="1121923"/>
    <lineage>
        <taxon>Bacteria</taxon>
        <taxon>Pseudomonadati</taxon>
        <taxon>Pseudomonadota</taxon>
        <taxon>Gammaproteobacteria</taxon>
        <taxon>Alteromonadales</taxon>
        <taxon>Alteromonadaceae</taxon>
        <taxon>Glaciecola</taxon>
    </lineage>
</organism>
<proteinExistence type="predicted"/>
<sequence length="43" mass="4939">MLTKLNDTMVSNIKINIFTAKIAYIVGLLQDIRILHVELCYCL</sequence>
<reference evidence="1 2" key="2">
    <citation type="journal article" date="2017" name="Antonie Van Leeuwenhoek">
        <title>Rhizobium rhizosphaerae sp. nov., a novel species isolated from rice rhizosphere.</title>
        <authorList>
            <person name="Zhao J.J."/>
            <person name="Zhang J."/>
            <person name="Zhang R.J."/>
            <person name="Zhang C.W."/>
            <person name="Yin H.Q."/>
            <person name="Zhang X.X."/>
        </authorList>
    </citation>
    <scope>NUCLEOTIDE SEQUENCE [LARGE SCALE GENOMIC DNA]</scope>
    <source>
        <strain evidence="1 2">ACAM 611</strain>
    </source>
</reference>
<protein>
    <submittedName>
        <fullName evidence="1">Uncharacterized protein</fullName>
    </submittedName>
</protein>
<dbReference type="Proteomes" id="UP000053586">
    <property type="component" value="Unassembled WGS sequence"/>
</dbReference>
<evidence type="ECO:0000313" key="1">
    <source>
        <dbReference type="EMBL" id="GAB56277.1"/>
    </source>
</evidence>
<dbReference type="AlphaFoldDB" id="H5TDA0"/>
<name>H5TDA0_9ALTE</name>
<keyword evidence="2" id="KW-1185">Reference proteome</keyword>
<accession>H5TDA0</accession>
<comment type="caution">
    <text evidence="1">The sequence shown here is derived from an EMBL/GenBank/DDBJ whole genome shotgun (WGS) entry which is preliminary data.</text>
</comment>